<feature type="region of interest" description="Disordered" evidence="2">
    <location>
        <begin position="305"/>
        <end position="348"/>
    </location>
</feature>
<evidence type="ECO:0000256" key="2">
    <source>
        <dbReference type="SAM" id="MobiDB-lite"/>
    </source>
</evidence>
<dbReference type="EMBL" id="GL349491">
    <property type="protein sequence ID" value="KNC54576.1"/>
    <property type="molecule type" value="Genomic_DNA"/>
</dbReference>
<accession>A0A0L0DRG1</accession>
<proteinExistence type="predicted"/>
<reference evidence="3 4" key="1">
    <citation type="submission" date="2010-05" db="EMBL/GenBank/DDBJ databases">
        <title>The Genome Sequence of Thecamonas trahens ATCC 50062.</title>
        <authorList>
            <consortium name="The Broad Institute Genome Sequencing Platform"/>
            <person name="Russ C."/>
            <person name="Cuomo C."/>
            <person name="Shea T."/>
            <person name="Young S.K."/>
            <person name="Zeng Q."/>
            <person name="Koehrsen M."/>
            <person name="Haas B."/>
            <person name="Borodovsky M."/>
            <person name="Guigo R."/>
            <person name="Alvarado L."/>
            <person name="Berlin A."/>
            <person name="Bochicchio J."/>
            <person name="Borenstein D."/>
            <person name="Chapman S."/>
            <person name="Chen Z."/>
            <person name="Freedman E."/>
            <person name="Gellesch M."/>
            <person name="Goldberg J."/>
            <person name="Griggs A."/>
            <person name="Gujja S."/>
            <person name="Heilman E."/>
            <person name="Heiman D."/>
            <person name="Hepburn T."/>
            <person name="Howarth C."/>
            <person name="Jen D."/>
            <person name="Larson L."/>
            <person name="Mehta T."/>
            <person name="Park D."/>
            <person name="Pearson M."/>
            <person name="Roberts A."/>
            <person name="Saif S."/>
            <person name="Shenoy N."/>
            <person name="Sisk P."/>
            <person name="Stolte C."/>
            <person name="Sykes S."/>
            <person name="Thomson T."/>
            <person name="Walk T."/>
            <person name="White J."/>
            <person name="Yandava C."/>
            <person name="Burger G."/>
            <person name="Gray M.W."/>
            <person name="Holland P.W.H."/>
            <person name="King N."/>
            <person name="Lang F.B.F."/>
            <person name="Roger A.J."/>
            <person name="Ruiz-Trillo I."/>
            <person name="Lander E."/>
            <person name="Nusbaum C."/>
        </authorList>
    </citation>
    <scope>NUCLEOTIDE SEQUENCE [LARGE SCALE GENOMIC DNA]</scope>
    <source>
        <strain evidence="3 4">ATCC 50062</strain>
    </source>
</reference>
<dbReference type="GeneID" id="25568653"/>
<feature type="compositionally biased region" description="Pro residues" evidence="2">
    <location>
        <begin position="310"/>
        <end position="335"/>
    </location>
</feature>
<organism evidence="3 4">
    <name type="scientific">Thecamonas trahens ATCC 50062</name>
    <dbReference type="NCBI Taxonomy" id="461836"/>
    <lineage>
        <taxon>Eukaryota</taxon>
        <taxon>Apusozoa</taxon>
        <taxon>Apusomonadida</taxon>
        <taxon>Apusomonadidae</taxon>
        <taxon>Thecamonas</taxon>
    </lineage>
</organism>
<evidence type="ECO:0000256" key="1">
    <source>
        <dbReference type="SAM" id="Coils"/>
    </source>
</evidence>
<evidence type="ECO:0000313" key="3">
    <source>
        <dbReference type="EMBL" id="KNC54576.1"/>
    </source>
</evidence>
<dbReference type="AlphaFoldDB" id="A0A0L0DRG1"/>
<name>A0A0L0DRG1_THETB</name>
<feature type="coiled-coil region" evidence="1">
    <location>
        <begin position="351"/>
        <end position="396"/>
    </location>
</feature>
<keyword evidence="4" id="KW-1185">Reference proteome</keyword>
<dbReference type="RefSeq" id="XP_013753589.1">
    <property type="nucleotide sequence ID" value="XM_013898135.1"/>
</dbReference>
<keyword evidence="1" id="KW-0175">Coiled coil</keyword>
<sequence length="523" mass="56825">MFRVHIPLGGEVCPATKPRVQELDGFPLVVVDGKIVLAKPSLLETRKGGTWLSRACGVIGLTLGAVGSTLMWTSRSGAARPDTDTWLRGALATGAAIPLLSISVALSWRTYDHDPATVVAARDAMVRRVLTSPQLTLAEVLEADPVSFLAPDELRAMTLSRVASLADMALLNPSVMVRFGAMTLNEARYVGSYSGAWSERTREFEASTNALKQVIEMEMRDQIQVFNARLAAAQGEYESVECVRLLDSLKKSLAARINELRRYRSDRLRALQREGRSAEATVKEQMAAQRAHLISNFEQLNAIDDANLPVPAPPTDATAPPPYAPSAPPAGPPPTYTDAPAELPATDPSKISREAARKATLESELKRLDELEAETLRRTEAAIAEEQAKLKAYVDQQISQAKKDFANHATHLESCVATAASIRDASMEVEKRRLEQAREEVSASHFRRLTPLEDAYKVDIAAMTSSAESAAATSIDSHYVAPAYSTFHLGRELTGEELSQLMAQFELTGGIDGVGHDIVERSP</sequence>
<evidence type="ECO:0000313" key="4">
    <source>
        <dbReference type="Proteomes" id="UP000054408"/>
    </source>
</evidence>
<dbReference type="Proteomes" id="UP000054408">
    <property type="component" value="Unassembled WGS sequence"/>
</dbReference>
<protein>
    <submittedName>
        <fullName evidence="3">Uncharacterized protein</fullName>
    </submittedName>
</protein>
<gene>
    <name evidence="3" type="ORF">AMSG_10430</name>
</gene>